<accession>A0ABV5B851</accession>
<evidence type="ECO:0000313" key="5">
    <source>
        <dbReference type="EMBL" id="MFB5681672.1"/>
    </source>
</evidence>
<dbReference type="InterPro" id="IPR013216">
    <property type="entry name" value="Methyltransf_11"/>
</dbReference>
<proteinExistence type="inferred from homology"/>
<dbReference type="PANTHER" id="PTHR44942">
    <property type="entry name" value="METHYLTRANSF_11 DOMAIN-CONTAINING PROTEIN"/>
    <property type="match status" value="1"/>
</dbReference>
<dbReference type="InterPro" id="IPR051052">
    <property type="entry name" value="Diverse_substrate_MTase"/>
</dbReference>
<comment type="similarity">
    <text evidence="1">Belongs to the methyltransferase superfamily.</text>
</comment>
<evidence type="ECO:0000313" key="6">
    <source>
        <dbReference type="Proteomes" id="UP001580407"/>
    </source>
</evidence>
<dbReference type="RefSeq" id="WP_375525458.1">
    <property type="nucleotide sequence ID" value="NZ_JBHILM010000012.1"/>
</dbReference>
<keyword evidence="6" id="KW-1185">Reference proteome</keyword>
<evidence type="ECO:0000256" key="1">
    <source>
        <dbReference type="ARBA" id="ARBA00008361"/>
    </source>
</evidence>
<keyword evidence="2 5" id="KW-0489">Methyltransferase</keyword>
<name>A0ABV5B851_9BACL</name>
<dbReference type="Proteomes" id="UP001580407">
    <property type="component" value="Unassembled WGS sequence"/>
</dbReference>
<gene>
    <name evidence="5" type="ORF">ACE3NQ_12180</name>
</gene>
<dbReference type="EC" id="2.1.1.-" evidence="5"/>
<evidence type="ECO:0000256" key="2">
    <source>
        <dbReference type="ARBA" id="ARBA00022603"/>
    </source>
</evidence>
<dbReference type="CDD" id="cd02440">
    <property type="entry name" value="AdoMet_MTases"/>
    <property type="match status" value="1"/>
</dbReference>
<reference evidence="5 6" key="1">
    <citation type="submission" date="2024-09" db="EMBL/GenBank/DDBJ databases">
        <authorList>
            <person name="Ruan L."/>
        </authorList>
    </citation>
    <scope>NUCLEOTIDE SEQUENCE [LARGE SCALE GENOMIC DNA]</scope>
    <source>
        <strain evidence="5 6">D33</strain>
    </source>
</reference>
<comment type="caution">
    <text evidence="5">The sequence shown here is derived from an EMBL/GenBank/DDBJ whole genome shotgun (WGS) entry which is preliminary data.</text>
</comment>
<protein>
    <submittedName>
        <fullName evidence="5">Class I SAM-dependent methyltransferase</fullName>
        <ecNumber evidence="5">2.1.1.-</ecNumber>
    </submittedName>
</protein>
<dbReference type="InterPro" id="IPR029063">
    <property type="entry name" value="SAM-dependent_MTases_sf"/>
</dbReference>
<dbReference type="PANTHER" id="PTHR44942:SF4">
    <property type="entry name" value="METHYLTRANSFERASE TYPE 11 DOMAIN-CONTAINING PROTEIN"/>
    <property type="match status" value="1"/>
</dbReference>
<organism evidence="5 6">
    <name type="scientific">Paenibacillus terreus</name>
    <dbReference type="NCBI Taxonomy" id="1387834"/>
    <lineage>
        <taxon>Bacteria</taxon>
        <taxon>Bacillati</taxon>
        <taxon>Bacillota</taxon>
        <taxon>Bacilli</taxon>
        <taxon>Bacillales</taxon>
        <taxon>Paenibacillaceae</taxon>
        <taxon>Paenibacillus</taxon>
    </lineage>
</organism>
<dbReference type="GO" id="GO:0008168">
    <property type="term" value="F:methyltransferase activity"/>
    <property type="evidence" value="ECO:0007669"/>
    <property type="project" value="UniProtKB-KW"/>
</dbReference>
<feature type="domain" description="Methyltransferase type 11" evidence="4">
    <location>
        <begin position="50"/>
        <end position="144"/>
    </location>
</feature>
<dbReference type="EMBL" id="JBHILM010000012">
    <property type="protein sequence ID" value="MFB5681672.1"/>
    <property type="molecule type" value="Genomic_DNA"/>
</dbReference>
<sequence>MSIPEGNLLSNVERFTGFAEGYDRSRPQAPSVVPELILRYLGRRPALVADVGCGTGLSTMLWRSWADRIVGIEPNADMIAVAREKLADSDDTDNISFEHGFSNALPFAAQSVDVITCSQSFHWMDPDSTLKEFGRVLVQGGVFAAYDCDWPPSLEWETEDAYNRILTKADDIIQRLAPEQQQARKWDKNSHLNRMAASGVFRFTKEIVFHHHEPFDADRYVRLALSQGGVQTVFKLGSSELDEDLVRFSALAGKAFAGKTLELMFSYRMRLGIK</sequence>
<evidence type="ECO:0000256" key="3">
    <source>
        <dbReference type="ARBA" id="ARBA00022679"/>
    </source>
</evidence>
<dbReference type="Gene3D" id="3.40.50.150">
    <property type="entry name" value="Vaccinia Virus protein VP39"/>
    <property type="match status" value="1"/>
</dbReference>
<dbReference type="GO" id="GO:0032259">
    <property type="term" value="P:methylation"/>
    <property type="evidence" value="ECO:0007669"/>
    <property type="project" value="UniProtKB-KW"/>
</dbReference>
<evidence type="ECO:0000259" key="4">
    <source>
        <dbReference type="Pfam" id="PF08241"/>
    </source>
</evidence>
<dbReference type="Pfam" id="PF08241">
    <property type="entry name" value="Methyltransf_11"/>
    <property type="match status" value="1"/>
</dbReference>
<keyword evidence="3 5" id="KW-0808">Transferase</keyword>
<dbReference type="SUPFAM" id="SSF53335">
    <property type="entry name" value="S-adenosyl-L-methionine-dependent methyltransferases"/>
    <property type="match status" value="1"/>
</dbReference>